<dbReference type="Pfam" id="PF07679">
    <property type="entry name" value="I-set"/>
    <property type="match status" value="2"/>
</dbReference>
<feature type="domain" description="Ig-like" evidence="3">
    <location>
        <begin position="40"/>
        <end position="126"/>
    </location>
</feature>
<dbReference type="InterPro" id="IPR007110">
    <property type="entry name" value="Ig-like_dom"/>
</dbReference>
<dbReference type="Proteomes" id="UP000261580">
    <property type="component" value="Unassembled WGS sequence"/>
</dbReference>
<dbReference type="InterPro" id="IPR036179">
    <property type="entry name" value="Ig-like_dom_sf"/>
</dbReference>
<reference evidence="4" key="1">
    <citation type="submission" date="2025-08" db="UniProtKB">
        <authorList>
            <consortium name="Ensembl"/>
        </authorList>
    </citation>
    <scope>IDENTIFICATION</scope>
</reference>
<dbReference type="Bgee" id="ENSNBRG00000016573">
    <property type="expression patterns" value="Expressed in muscle tissue and 4 other cell types or tissues"/>
</dbReference>
<dbReference type="SMART" id="SM00408">
    <property type="entry name" value="IGc2"/>
    <property type="match status" value="1"/>
</dbReference>
<evidence type="ECO:0000256" key="2">
    <source>
        <dbReference type="ARBA" id="ARBA00023157"/>
    </source>
</evidence>
<organism evidence="4 5">
    <name type="scientific">Neolamprologus brichardi</name>
    <name type="common">Fairy cichlid</name>
    <name type="synonym">Lamprologus brichardi</name>
    <dbReference type="NCBI Taxonomy" id="32507"/>
    <lineage>
        <taxon>Eukaryota</taxon>
        <taxon>Metazoa</taxon>
        <taxon>Chordata</taxon>
        <taxon>Craniata</taxon>
        <taxon>Vertebrata</taxon>
        <taxon>Euteleostomi</taxon>
        <taxon>Actinopterygii</taxon>
        <taxon>Neopterygii</taxon>
        <taxon>Teleostei</taxon>
        <taxon>Neoteleostei</taxon>
        <taxon>Acanthomorphata</taxon>
        <taxon>Ovalentaria</taxon>
        <taxon>Cichlomorphae</taxon>
        <taxon>Cichliformes</taxon>
        <taxon>Cichlidae</taxon>
        <taxon>African cichlids</taxon>
        <taxon>Pseudocrenilabrinae</taxon>
        <taxon>Lamprologini</taxon>
        <taxon>Neolamprologus</taxon>
    </lineage>
</organism>
<dbReference type="InterPro" id="IPR013098">
    <property type="entry name" value="Ig_I-set"/>
</dbReference>
<dbReference type="PANTHER" id="PTHR45080">
    <property type="entry name" value="CONTACTIN 5"/>
    <property type="match status" value="1"/>
</dbReference>
<evidence type="ECO:0000313" key="4">
    <source>
        <dbReference type="Ensembl" id="ENSNBRP00000021636.1"/>
    </source>
</evidence>
<dbReference type="Ensembl" id="ENSNBRT00000022218.1">
    <property type="protein sequence ID" value="ENSNBRP00000021636.1"/>
    <property type="gene ID" value="ENSNBRG00000016573.1"/>
</dbReference>
<dbReference type="InterPro" id="IPR003598">
    <property type="entry name" value="Ig_sub2"/>
</dbReference>
<dbReference type="AlphaFoldDB" id="A0A3Q4HI06"/>
<reference evidence="4" key="2">
    <citation type="submission" date="2025-09" db="UniProtKB">
        <authorList>
            <consortium name="Ensembl"/>
        </authorList>
    </citation>
    <scope>IDENTIFICATION</scope>
</reference>
<evidence type="ECO:0000259" key="3">
    <source>
        <dbReference type="PROSITE" id="PS50835"/>
    </source>
</evidence>
<dbReference type="PANTHER" id="PTHR45080:SF8">
    <property type="entry name" value="IG-LIKE DOMAIN-CONTAINING PROTEIN"/>
    <property type="match status" value="1"/>
</dbReference>
<dbReference type="InterPro" id="IPR013783">
    <property type="entry name" value="Ig-like_fold"/>
</dbReference>
<dbReference type="PROSITE" id="PS50835">
    <property type="entry name" value="IG_LIKE"/>
    <property type="match status" value="1"/>
</dbReference>
<dbReference type="InterPro" id="IPR050958">
    <property type="entry name" value="Cell_Adh-Cytoskel_Orgn"/>
</dbReference>
<keyword evidence="2" id="KW-1015">Disulfide bond</keyword>
<dbReference type="GO" id="GO:0007156">
    <property type="term" value="P:homophilic cell adhesion via plasma membrane adhesion molecules"/>
    <property type="evidence" value="ECO:0007669"/>
    <property type="project" value="TreeGrafter"/>
</dbReference>
<dbReference type="InterPro" id="IPR003599">
    <property type="entry name" value="Ig_sub"/>
</dbReference>
<keyword evidence="1" id="KW-0732">Signal</keyword>
<dbReference type="Gene3D" id="2.60.40.10">
    <property type="entry name" value="Immunoglobulins"/>
    <property type="match status" value="2"/>
</dbReference>
<dbReference type="FunFam" id="2.60.40.10:FF:000022">
    <property type="entry name" value="Cardiac titin"/>
    <property type="match status" value="1"/>
</dbReference>
<evidence type="ECO:0000313" key="5">
    <source>
        <dbReference type="Proteomes" id="UP000261580"/>
    </source>
</evidence>
<sequence>RGFVEKFDEYTLVITQVTSEYEGKYSCTATNRFGQTTCQPASFTLQIQPVSHTKFECEIEEAPDVAFKWYKSGTEIRQSEKYRIVSRHTSSSLELLNPVKADSGEYTCKASNQHGTDSCTASLIVTGKIPKGPPQSSVSNGSRMKWRSVPVLNTR</sequence>
<dbReference type="GO" id="GO:0005886">
    <property type="term" value="C:plasma membrane"/>
    <property type="evidence" value="ECO:0007669"/>
    <property type="project" value="TreeGrafter"/>
</dbReference>
<name>A0A3Q4HI06_NEOBR</name>
<keyword evidence="5" id="KW-1185">Reference proteome</keyword>
<accession>A0A3Q4HI06</accession>
<proteinExistence type="predicted"/>
<dbReference type="SUPFAM" id="SSF48726">
    <property type="entry name" value="Immunoglobulin"/>
    <property type="match status" value="1"/>
</dbReference>
<dbReference type="GeneTree" id="ENSGT00940000177386"/>
<protein>
    <recommendedName>
        <fullName evidence="3">Ig-like domain-containing protein</fullName>
    </recommendedName>
</protein>
<evidence type="ECO:0000256" key="1">
    <source>
        <dbReference type="ARBA" id="ARBA00022729"/>
    </source>
</evidence>
<dbReference type="SMART" id="SM00409">
    <property type="entry name" value="IG"/>
    <property type="match status" value="1"/>
</dbReference>